<dbReference type="AlphaFoldDB" id="A0A8E2F123"/>
<protein>
    <submittedName>
        <fullName evidence="1">Uncharacterized protein</fullName>
    </submittedName>
</protein>
<sequence>MIPASPDTAVRKCLDCSHRGKWDYWLKLLQARWCAGRAASLSGRVESTRRPGFGAWSGLVWSNRQRRRGHERRQGPECNLRTRLVWQDGGRVGVSSIVLNDSVAEKRARFMQTSRQCDPADNGNVGTGGQLVSGMSKAQHDEKCMAYLIKTSRSAHRSSGNCLSGTVLLSFAAFRCFSLLCPTLPGFSYACSDALPSHAFVSRRRKALGYETQHSLTWMHMYSYNVVRLTLLLEYPAGIPPLPLLSFCLRPLTNNGAHPRATATDLSLEHP</sequence>
<reference evidence="1 2" key="1">
    <citation type="journal article" date="2016" name="Nat. Commun.">
        <title>Ectomycorrhizal ecology is imprinted in the genome of the dominant symbiotic fungus Cenococcum geophilum.</title>
        <authorList>
            <consortium name="DOE Joint Genome Institute"/>
            <person name="Peter M."/>
            <person name="Kohler A."/>
            <person name="Ohm R.A."/>
            <person name="Kuo A."/>
            <person name="Krutzmann J."/>
            <person name="Morin E."/>
            <person name="Arend M."/>
            <person name="Barry K.W."/>
            <person name="Binder M."/>
            <person name="Choi C."/>
            <person name="Clum A."/>
            <person name="Copeland A."/>
            <person name="Grisel N."/>
            <person name="Haridas S."/>
            <person name="Kipfer T."/>
            <person name="LaButti K."/>
            <person name="Lindquist E."/>
            <person name="Lipzen A."/>
            <person name="Maire R."/>
            <person name="Meier B."/>
            <person name="Mihaltcheva S."/>
            <person name="Molinier V."/>
            <person name="Murat C."/>
            <person name="Poggeler S."/>
            <person name="Quandt C.A."/>
            <person name="Sperisen C."/>
            <person name="Tritt A."/>
            <person name="Tisserant E."/>
            <person name="Crous P.W."/>
            <person name="Henrissat B."/>
            <person name="Nehls U."/>
            <person name="Egli S."/>
            <person name="Spatafora J.W."/>
            <person name="Grigoriev I.V."/>
            <person name="Martin F.M."/>
        </authorList>
    </citation>
    <scope>NUCLEOTIDE SEQUENCE [LARGE SCALE GENOMIC DNA]</scope>
    <source>
        <strain evidence="1 2">CBS 207.34</strain>
    </source>
</reference>
<dbReference type="EMBL" id="KV749634">
    <property type="protein sequence ID" value="OCL08581.1"/>
    <property type="molecule type" value="Genomic_DNA"/>
</dbReference>
<proteinExistence type="predicted"/>
<evidence type="ECO:0000313" key="1">
    <source>
        <dbReference type="EMBL" id="OCL08581.1"/>
    </source>
</evidence>
<organism evidence="1 2">
    <name type="scientific">Glonium stellatum</name>
    <dbReference type="NCBI Taxonomy" id="574774"/>
    <lineage>
        <taxon>Eukaryota</taxon>
        <taxon>Fungi</taxon>
        <taxon>Dikarya</taxon>
        <taxon>Ascomycota</taxon>
        <taxon>Pezizomycotina</taxon>
        <taxon>Dothideomycetes</taxon>
        <taxon>Pleosporomycetidae</taxon>
        <taxon>Gloniales</taxon>
        <taxon>Gloniaceae</taxon>
        <taxon>Glonium</taxon>
    </lineage>
</organism>
<gene>
    <name evidence="1" type="ORF">AOQ84DRAFT_221756</name>
</gene>
<dbReference type="Proteomes" id="UP000250140">
    <property type="component" value="Unassembled WGS sequence"/>
</dbReference>
<accession>A0A8E2F123</accession>
<keyword evidence="2" id="KW-1185">Reference proteome</keyword>
<name>A0A8E2F123_9PEZI</name>
<evidence type="ECO:0000313" key="2">
    <source>
        <dbReference type="Proteomes" id="UP000250140"/>
    </source>
</evidence>